<protein>
    <submittedName>
        <fullName evidence="5">Uncharacterized protein</fullName>
    </submittedName>
</protein>
<dbReference type="Proteomes" id="UP000011688">
    <property type="component" value="Unassembled WGS sequence"/>
</dbReference>
<dbReference type="OrthoDB" id="292134at2157"/>
<organism evidence="5 6">
    <name type="scientific">Natronococcus amylolyticus DSM 10524</name>
    <dbReference type="NCBI Taxonomy" id="1227497"/>
    <lineage>
        <taxon>Archaea</taxon>
        <taxon>Methanobacteriati</taxon>
        <taxon>Methanobacteriota</taxon>
        <taxon>Stenosarchaea group</taxon>
        <taxon>Halobacteria</taxon>
        <taxon>Halobacteriales</taxon>
        <taxon>Natrialbaceae</taxon>
        <taxon>Natronococcus</taxon>
    </lineage>
</organism>
<keyword evidence="1" id="KW-0472">Membrane</keyword>
<evidence type="ECO:0000259" key="2">
    <source>
        <dbReference type="Pfam" id="PF26236"/>
    </source>
</evidence>
<dbReference type="AlphaFoldDB" id="L9XF33"/>
<evidence type="ECO:0000313" key="6">
    <source>
        <dbReference type="Proteomes" id="UP000011688"/>
    </source>
</evidence>
<feature type="domain" description="DUF8054" evidence="2">
    <location>
        <begin position="10"/>
        <end position="88"/>
    </location>
</feature>
<dbReference type="InterPro" id="IPR058775">
    <property type="entry name" value="DUF8054_M"/>
</dbReference>
<dbReference type="Pfam" id="PF26236">
    <property type="entry name" value="DUF8054_N"/>
    <property type="match status" value="1"/>
</dbReference>
<dbReference type="Pfam" id="PF26237">
    <property type="entry name" value="DUF8054_C"/>
    <property type="match status" value="1"/>
</dbReference>
<keyword evidence="6" id="KW-1185">Reference proteome</keyword>
<evidence type="ECO:0000256" key="1">
    <source>
        <dbReference type="SAM" id="Phobius"/>
    </source>
</evidence>
<keyword evidence="1" id="KW-1133">Transmembrane helix</keyword>
<evidence type="ECO:0000259" key="4">
    <source>
        <dbReference type="Pfam" id="PF26238"/>
    </source>
</evidence>
<evidence type="ECO:0000313" key="5">
    <source>
        <dbReference type="EMBL" id="ELY60344.1"/>
    </source>
</evidence>
<gene>
    <name evidence="5" type="ORF">C491_03580</name>
</gene>
<dbReference type="EMBL" id="AOIB01000013">
    <property type="protein sequence ID" value="ELY60344.1"/>
    <property type="molecule type" value="Genomic_DNA"/>
</dbReference>
<dbReference type="RefSeq" id="WP_005553828.1">
    <property type="nucleotide sequence ID" value="NZ_AOIB01000013.1"/>
</dbReference>
<dbReference type="PATRIC" id="fig|1227497.3.peg.738"/>
<feature type="domain" description="DUF8054" evidence="4">
    <location>
        <begin position="101"/>
        <end position="218"/>
    </location>
</feature>
<keyword evidence="1" id="KW-0812">Transmembrane</keyword>
<comment type="caution">
    <text evidence="5">The sequence shown here is derived from an EMBL/GenBank/DDBJ whole genome shotgun (WGS) entry which is preliminary data.</text>
</comment>
<proteinExistence type="predicted"/>
<reference evidence="5 6" key="1">
    <citation type="journal article" date="2014" name="PLoS Genet.">
        <title>Phylogenetically driven sequencing of extremely halophilic archaea reveals strategies for static and dynamic osmo-response.</title>
        <authorList>
            <person name="Becker E.A."/>
            <person name="Seitzer P.M."/>
            <person name="Tritt A."/>
            <person name="Larsen D."/>
            <person name="Krusor M."/>
            <person name="Yao A.I."/>
            <person name="Wu D."/>
            <person name="Madern D."/>
            <person name="Eisen J.A."/>
            <person name="Darling A.E."/>
            <person name="Facciotti M.T."/>
        </authorList>
    </citation>
    <scope>NUCLEOTIDE SEQUENCE [LARGE SCALE GENOMIC DNA]</scope>
    <source>
        <strain evidence="5 6">DSM 10524</strain>
    </source>
</reference>
<accession>L9XF33</accession>
<name>L9XF33_9EURY</name>
<dbReference type="eggNOG" id="arCOG08109">
    <property type="taxonomic scope" value="Archaea"/>
</dbReference>
<feature type="domain" description="DUF8054" evidence="3">
    <location>
        <begin position="221"/>
        <end position="261"/>
    </location>
</feature>
<dbReference type="Pfam" id="PF26238">
    <property type="entry name" value="DUF8054_M"/>
    <property type="match status" value="1"/>
</dbReference>
<sequence>MTRPWATLLERVTRPEYIGENRCLPCTVLNVAVATVAAVAVGAAVPVAGIVLFVVAIGAIWLRGYLVPGTPSLTKRYLPSRMLDWFGKSSEPTPIAELQIDRYLKETGIVIEDPVADDLVLEPTFERAWRRECAAVGVEHADRDALAELVGLPPSELEIRWHGDAFVAVVEGERIGQWESRSAFVADVASARLLEERVESWDQLSLAQRSEVLGALRLFLERCPTCDGTVNFEQAVVESCCRQYDVVAATCEECNDRLLEAGV</sequence>
<evidence type="ECO:0000259" key="3">
    <source>
        <dbReference type="Pfam" id="PF26237"/>
    </source>
</evidence>
<dbReference type="InterPro" id="IPR058675">
    <property type="entry name" value="DUF8054_C"/>
</dbReference>
<feature type="transmembrane region" description="Helical" evidence="1">
    <location>
        <begin position="47"/>
        <end position="66"/>
    </location>
</feature>
<dbReference type="InterPro" id="IPR058674">
    <property type="entry name" value="DUF8054_N"/>
</dbReference>